<protein>
    <recommendedName>
        <fullName evidence="2">Carboxymuconolactone decarboxylase-like domain-containing protein</fullName>
    </recommendedName>
</protein>
<sequence length="176" mass="20011">MPIIKTIEPEEATGELAKLYKIIETMRGNIGNNAKLFSISPELLRQQMDFIKFYMNHPTLSMPLLASIRIMVSDSEECQFCIDYNTGMLVNIAGWTLDQVVAMRKNIDDANLEKREIEMLKVVIKAIRNAHGVNANDLDILRDMGWSDGDIFDAVNHATRMLATDIIFNTFKIEKS</sequence>
<proteinExistence type="predicted"/>
<name>A0A0S4XND0_9BACT</name>
<evidence type="ECO:0000313" key="1">
    <source>
        <dbReference type="EMBL" id="CUV65741.1"/>
    </source>
</evidence>
<dbReference type="EMBL" id="FAXN01000044">
    <property type="protein sequence ID" value="CUV65741.1"/>
    <property type="molecule type" value="Genomic_DNA"/>
</dbReference>
<dbReference type="Gene3D" id="1.20.1290.10">
    <property type="entry name" value="AhpD-like"/>
    <property type="match status" value="1"/>
</dbReference>
<dbReference type="SUPFAM" id="SSF69118">
    <property type="entry name" value="AhpD-like"/>
    <property type="match status" value="1"/>
</dbReference>
<dbReference type="PANTHER" id="PTHR35446">
    <property type="entry name" value="SI:CH211-175M2.5"/>
    <property type="match status" value="1"/>
</dbReference>
<organism evidence="1">
    <name type="scientific">Sulfurovum sp. enrichment culture clone C5</name>
    <dbReference type="NCBI Taxonomy" id="497650"/>
    <lineage>
        <taxon>Bacteria</taxon>
        <taxon>Pseudomonadati</taxon>
        <taxon>Campylobacterota</taxon>
        <taxon>Epsilonproteobacteria</taxon>
        <taxon>Campylobacterales</taxon>
        <taxon>Sulfurovaceae</taxon>
        <taxon>Sulfurovum</taxon>
        <taxon>environmental samples</taxon>
    </lineage>
</organism>
<dbReference type="AlphaFoldDB" id="A0A0S4XND0"/>
<dbReference type="InterPro" id="IPR029032">
    <property type="entry name" value="AhpD-like"/>
</dbReference>
<reference evidence="1" key="1">
    <citation type="submission" date="2015-11" db="EMBL/GenBank/DDBJ databases">
        <authorList>
            <person name="Zhang Y."/>
            <person name="Guo Z."/>
        </authorList>
    </citation>
    <scope>NUCLEOTIDE SEQUENCE</scope>
    <source>
        <strain evidence="1">BN30871</strain>
    </source>
</reference>
<gene>
    <name evidence="1" type="ORF">BN3087_430009</name>
</gene>
<evidence type="ECO:0008006" key="2">
    <source>
        <dbReference type="Google" id="ProtNLM"/>
    </source>
</evidence>
<accession>A0A0S4XND0</accession>
<dbReference type="PANTHER" id="PTHR35446:SF2">
    <property type="entry name" value="CARBOXYMUCONOLACTONE DECARBOXYLASE-LIKE DOMAIN-CONTAINING PROTEIN"/>
    <property type="match status" value="1"/>
</dbReference>